<dbReference type="InterPro" id="IPR000640">
    <property type="entry name" value="EFG_V-like"/>
</dbReference>
<keyword evidence="3" id="KW-0342">GTP-binding</keyword>
<proteinExistence type="predicted"/>
<dbReference type="PROSITE" id="PS00301">
    <property type="entry name" value="G_TR_1"/>
    <property type="match status" value="1"/>
</dbReference>
<feature type="region of interest" description="Disordered" evidence="5">
    <location>
        <begin position="660"/>
        <end position="686"/>
    </location>
</feature>
<evidence type="ECO:0000256" key="3">
    <source>
        <dbReference type="ARBA" id="ARBA00023134"/>
    </source>
</evidence>
<keyword evidence="2" id="KW-0648">Protein biosynthesis</keyword>
<accession>A0ABT2TWA0</accession>
<dbReference type="CDD" id="cd10912">
    <property type="entry name" value="PIN_YacP-like"/>
    <property type="match status" value="1"/>
</dbReference>
<dbReference type="Proteomes" id="UP001652409">
    <property type="component" value="Unassembled WGS sequence"/>
</dbReference>
<dbReference type="InterPro" id="IPR035647">
    <property type="entry name" value="EFG_III/V"/>
</dbReference>
<evidence type="ECO:0000256" key="5">
    <source>
        <dbReference type="SAM" id="MobiDB-lite"/>
    </source>
</evidence>
<dbReference type="SUPFAM" id="SSF54211">
    <property type="entry name" value="Ribosomal protein S5 domain 2-like"/>
    <property type="match status" value="1"/>
</dbReference>
<dbReference type="InterPro" id="IPR005517">
    <property type="entry name" value="Transl_elong_EFG/EF2_IV"/>
</dbReference>
<dbReference type="CDD" id="cd01684">
    <property type="entry name" value="Tet_like_IV"/>
    <property type="match status" value="1"/>
</dbReference>
<evidence type="ECO:0000256" key="1">
    <source>
        <dbReference type="ARBA" id="ARBA00022741"/>
    </source>
</evidence>
<keyword evidence="8" id="KW-1185">Reference proteome</keyword>
<dbReference type="Pfam" id="PF00009">
    <property type="entry name" value="GTP_EFTU"/>
    <property type="match status" value="1"/>
</dbReference>
<organism evidence="7 8">
    <name type="scientific">Blautia ammoniilytica</name>
    <dbReference type="NCBI Taxonomy" id="2981782"/>
    <lineage>
        <taxon>Bacteria</taxon>
        <taxon>Bacillati</taxon>
        <taxon>Bacillota</taxon>
        <taxon>Clostridia</taxon>
        <taxon>Lachnospirales</taxon>
        <taxon>Lachnospiraceae</taxon>
        <taxon>Blautia</taxon>
    </lineage>
</organism>
<dbReference type="Gene3D" id="2.40.30.10">
    <property type="entry name" value="Translation factors"/>
    <property type="match status" value="1"/>
</dbReference>
<dbReference type="SUPFAM" id="SSF50447">
    <property type="entry name" value="Translation proteins"/>
    <property type="match status" value="1"/>
</dbReference>
<evidence type="ECO:0000256" key="2">
    <source>
        <dbReference type="ARBA" id="ARBA00022917"/>
    </source>
</evidence>
<dbReference type="SMART" id="SM00838">
    <property type="entry name" value="EFG_C"/>
    <property type="match status" value="1"/>
</dbReference>
<feature type="domain" description="Tr-type G" evidence="6">
    <location>
        <begin position="10"/>
        <end position="237"/>
    </location>
</feature>
<dbReference type="PRINTS" id="PR00315">
    <property type="entry name" value="ELONGATNFCT"/>
</dbReference>
<evidence type="ECO:0000313" key="7">
    <source>
        <dbReference type="EMBL" id="MCU6766518.1"/>
    </source>
</evidence>
<sequence>MGETSENNKKKHICIAMLAHVDAGKTTLSESLLYLCGKIRKMGRVDHGDAYLDTFDLERERGITIFSKQAVFPMGDLEVTLLDTPGHVDFSAEMERTLQVLDYAVLVISGADGVQGHTQTLWRLLERYQIPVFIFINKMDQEGTDKEALLADVRKRLSENCIDFTNGQENTDFMENLAVCEESLLEKYLEEGSLSKEEILGLIRKRKVFPCYFGSALKMTGLEDFVYGLQTYMQPEEYGDTFGAKVYKIARDDQGNRLTYMKITGGSLKVKENLTNQRAGFRQPEDQIWEEKADQIRIYSGAKYELVKEAEAGTVCAVTGLTRTYPGEGLGCEAESQMPVLEPVLNYQIQLPEGTDVHLMLKKLKELEEEEPQLHIVWNEQLGEIHAMLMGEVQTEILKKLIWDRFHVAVEFGTGNIVYKETIAQPVEGVGHFEPLRHYAEVHLLLEPGERGSGLQFFTACSEDVLDKNWQRLILTHLEEREHPGVLTGAPITDMQITLLTGRAHQKHTEGGDFRQATYRAVRQGLKKAKSILLEPYYEVRLEVPAENIGRAMADFQKMQGTFGAPETEGDMAVLKGYAPVKAMRDYQREVLSYTRGRGRLFCALKGYEPCQDQEKIVAETGYDSERDLDNPTGSVFCAHGAGFLVPWYQVEEYMHVESQLSKEAEENEENISISSYPSGHSSKSYVGSYEDEKELQAIFERTFGPVKKDRGAGFRSVVRADTDGTGYVPKKKKTHQEEYLLVDGYNIIFAWEDLKELAAVNIHAAQTRLMDVLSNYQGIKNCNLILVFDAYKVEGHREETLKYHNIYVVYTKEAETADQYIEKTVHKIGRQHKVTVATSDGLEQIIILGQGAQRMSAKGLQKEIQDSEELLRQEWHQHRQSSRSYLFDNVSQELADYVEQVRLGNDKEK</sequence>
<dbReference type="Pfam" id="PF05991">
    <property type="entry name" value="NYN_YacP"/>
    <property type="match status" value="1"/>
</dbReference>
<feature type="compositionally biased region" description="Low complexity" evidence="5">
    <location>
        <begin position="671"/>
        <end position="685"/>
    </location>
</feature>
<dbReference type="Pfam" id="PF03764">
    <property type="entry name" value="EFG_IV"/>
    <property type="match status" value="1"/>
</dbReference>
<dbReference type="InterPro" id="IPR031157">
    <property type="entry name" value="G_TR_CS"/>
</dbReference>
<dbReference type="InterPro" id="IPR014721">
    <property type="entry name" value="Ribsml_uS5_D2-typ_fold_subgr"/>
</dbReference>
<dbReference type="InterPro" id="IPR000795">
    <property type="entry name" value="T_Tr_GTP-bd_dom"/>
</dbReference>
<gene>
    <name evidence="7" type="ORF">OCV61_14060</name>
</gene>
<dbReference type="Pfam" id="PF00679">
    <property type="entry name" value="EFG_C"/>
    <property type="match status" value="1"/>
</dbReference>
<dbReference type="PANTHER" id="PTHR43261">
    <property type="entry name" value="TRANSLATION ELONGATION FACTOR G-RELATED"/>
    <property type="match status" value="1"/>
</dbReference>
<keyword evidence="1" id="KW-0547">Nucleotide-binding</keyword>
<dbReference type="InterPro" id="IPR027417">
    <property type="entry name" value="P-loop_NTPase"/>
</dbReference>
<dbReference type="Gene3D" id="3.30.70.870">
    <property type="entry name" value="Elongation Factor G (Translational Gtpase), domain 3"/>
    <property type="match status" value="1"/>
</dbReference>
<dbReference type="InterPro" id="IPR005225">
    <property type="entry name" value="Small_GTP-bd"/>
</dbReference>
<dbReference type="SUPFAM" id="SSF52540">
    <property type="entry name" value="P-loop containing nucleoside triphosphate hydrolases"/>
    <property type="match status" value="1"/>
</dbReference>
<evidence type="ECO:0000313" key="8">
    <source>
        <dbReference type="Proteomes" id="UP001652409"/>
    </source>
</evidence>
<dbReference type="InterPro" id="IPR010298">
    <property type="entry name" value="YacP-like"/>
</dbReference>
<evidence type="ECO:0000259" key="6">
    <source>
        <dbReference type="PROSITE" id="PS51722"/>
    </source>
</evidence>
<name>A0ABT2TWA0_9FIRM</name>
<dbReference type="InterPro" id="IPR009000">
    <property type="entry name" value="Transl_B-barrel_sf"/>
</dbReference>
<keyword evidence="4" id="KW-0046">Antibiotic resistance</keyword>
<dbReference type="PANTHER" id="PTHR43261:SF1">
    <property type="entry name" value="RIBOSOME-RELEASING FACTOR 2, MITOCHONDRIAL"/>
    <property type="match status" value="1"/>
</dbReference>
<dbReference type="SUPFAM" id="SSF54980">
    <property type="entry name" value="EF-G C-terminal domain-like"/>
    <property type="match status" value="2"/>
</dbReference>
<dbReference type="Gene3D" id="3.30.230.10">
    <property type="match status" value="1"/>
</dbReference>
<dbReference type="RefSeq" id="WP_158422332.1">
    <property type="nucleotide sequence ID" value="NZ_JAOQJL010000032.1"/>
</dbReference>
<reference evidence="7 8" key="1">
    <citation type="journal article" date="2021" name="ISME Commun">
        <title>Automated analysis of genomic sequences facilitates high-throughput and comprehensive description of bacteria.</title>
        <authorList>
            <person name="Hitch T.C.A."/>
        </authorList>
    </citation>
    <scope>NUCLEOTIDE SEQUENCE [LARGE SCALE GENOMIC DNA]</scope>
    <source>
        <strain evidence="7 8">Sanger_23</strain>
    </source>
</reference>
<dbReference type="Gene3D" id="3.30.70.240">
    <property type="match status" value="1"/>
</dbReference>
<dbReference type="NCBIfam" id="TIGR00231">
    <property type="entry name" value="small_GTP"/>
    <property type="match status" value="1"/>
</dbReference>
<comment type="caution">
    <text evidence="7">The sequence shown here is derived from an EMBL/GenBank/DDBJ whole genome shotgun (WGS) entry which is preliminary data.</text>
</comment>
<dbReference type="InterPro" id="IPR035650">
    <property type="entry name" value="Tet_C"/>
</dbReference>
<dbReference type="SMART" id="SM00889">
    <property type="entry name" value="EFG_IV"/>
    <property type="match status" value="1"/>
</dbReference>
<dbReference type="Gene3D" id="3.40.50.300">
    <property type="entry name" value="P-loop containing nucleotide triphosphate hydrolases"/>
    <property type="match status" value="1"/>
</dbReference>
<dbReference type="PROSITE" id="PS51722">
    <property type="entry name" value="G_TR_2"/>
    <property type="match status" value="1"/>
</dbReference>
<dbReference type="EMBL" id="JAOQJL010000032">
    <property type="protein sequence ID" value="MCU6766518.1"/>
    <property type="molecule type" value="Genomic_DNA"/>
</dbReference>
<dbReference type="PRINTS" id="PR01037">
    <property type="entry name" value="TCRTETOQM"/>
</dbReference>
<evidence type="ECO:0000256" key="4">
    <source>
        <dbReference type="ARBA" id="ARBA00023251"/>
    </source>
</evidence>
<dbReference type="InterPro" id="IPR020568">
    <property type="entry name" value="Ribosomal_Su5_D2-typ_SF"/>
</dbReference>
<protein>
    <submittedName>
        <fullName evidence="7">TetM/TetW/TetO/TetS family tetracycline resistance ribosomal protection protein</fullName>
    </submittedName>
</protein>
<dbReference type="CDD" id="cd03711">
    <property type="entry name" value="Tet_C"/>
    <property type="match status" value="1"/>
</dbReference>